<organism evidence="1 2">
    <name type="scientific">Persea americana</name>
    <name type="common">Avocado</name>
    <dbReference type="NCBI Taxonomy" id="3435"/>
    <lineage>
        <taxon>Eukaryota</taxon>
        <taxon>Viridiplantae</taxon>
        <taxon>Streptophyta</taxon>
        <taxon>Embryophyta</taxon>
        <taxon>Tracheophyta</taxon>
        <taxon>Spermatophyta</taxon>
        <taxon>Magnoliopsida</taxon>
        <taxon>Magnoliidae</taxon>
        <taxon>Laurales</taxon>
        <taxon>Lauraceae</taxon>
        <taxon>Persea</taxon>
    </lineage>
</organism>
<keyword evidence="2" id="KW-1185">Reference proteome</keyword>
<sequence>MSPGNEEEEGDDDGGHDRKGKEQPEVTERAGGGGSESEDHIRDQMLDGGSGTCRVVAGGGAIRAAREGSSGDGMGAHRNLSHVAFRFPEMPPSIPCLSFEHVGLSL</sequence>
<dbReference type="EMBL" id="CM056810">
    <property type="protein sequence ID" value="KAJ8645629.1"/>
    <property type="molecule type" value="Genomic_DNA"/>
</dbReference>
<protein>
    <submittedName>
        <fullName evidence="1">Uncharacterized protein</fullName>
    </submittedName>
</protein>
<comment type="caution">
    <text evidence="1">The sequence shown here is derived from an EMBL/GenBank/DDBJ whole genome shotgun (WGS) entry which is preliminary data.</text>
</comment>
<accession>A0ACC2MJW3</accession>
<reference evidence="1 2" key="1">
    <citation type="journal article" date="2022" name="Hortic Res">
        <title>A haplotype resolved chromosomal level avocado genome allows analysis of novel avocado genes.</title>
        <authorList>
            <person name="Nath O."/>
            <person name="Fletcher S.J."/>
            <person name="Hayward A."/>
            <person name="Shaw L.M."/>
            <person name="Masouleh A.K."/>
            <person name="Furtado A."/>
            <person name="Henry R.J."/>
            <person name="Mitter N."/>
        </authorList>
    </citation>
    <scope>NUCLEOTIDE SEQUENCE [LARGE SCALE GENOMIC DNA]</scope>
    <source>
        <strain evidence="2">cv. Hass</strain>
    </source>
</reference>
<evidence type="ECO:0000313" key="2">
    <source>
        <dbReference type="Proteomes" id="UP001234297"/>
    </source>
</evidence>
<dbReference type="Proteomes" id="UP001234297">
    <property type="component" value="Chromosome 2"/>
</dbReference>
<gene>
    <name evidence="1" type="ORF">MRB53_007377</name>
</gene>
<proteinExistence type="predicted"/>
<evidence type="ECO:0000313" key="1">
    <source>
        <dbReference type="EMBL" id="KAJ8645629.1"/>
    </source>
</evidence>
<name>A0ACC2MJW3_PERAE</name>